<reference evidence="12 13" key="2">
    <citation type="submission" date="2016-08" db="EMBL/GenBank/DDBJ databases">
        <title>Pervasive Adenine N6-methylation of Active Genes in Fungi.</title>
        <authorList>
            <consortium name="DOE Joint Genome Institute"/>
            <person name="Mondo S.J."/>
            <person name="Dannebaum R.O."/>
            <person name="Kuo R.C."/>
            <person name="Labutti K."/>
            <person name="Haridas S."/>
            <person name="Kuo A."/>
            <person name="Salamov A."/>
            <person name="Ahrendt S.R."/>
            <person name="Lipzen A."/>
            <person name="Sullivan W."/>
            <person name="Andreopoulos W.B."/>
            <person name="Clum A."/>
            <person name="Lindquist E."/>
            <person name="Daum C."/>
            <person name="Ramamoorthy G.K."/>
            <person name="Gryganskyi A."/>
            <person name="Culley D."/>
            <person name="Magnuson J.K."/>
            <person name="James T.Y."/>
            <person name="O'Malley M.A."/>
            <person name="Stajich J.E."/>
            <person name="Spatafora J.W."/>
            <person name="Visel A."/>
            <person name="Grigoriev I.V."/>
        </authorList>
    </citation>
    <scope>NUCLEOTIDE SEQUENCE [LARGE SCALE GENOMIC DNA]</scope>
    <source>
        <strain evidence="13">finn</strain>
    </source>
</reference>
<evidence type="ECO:0000256" key="3">
    <source>
        <dbReference type="ARBA" id="ARBA00012220"/>
    </source>
</evidence>
<evidence type="ECO:0000256" key="9">
    <source>
        <dbReference type="ARBA" id="ARBA00032122"/>
    </source>
</evidence>
<comment type="caution">
    <text evidence="12">The sequence shown here is derived from an EMBL/GenBank/DDBJ whole genome shotgun (WGS) entry which is preliminary data.</text>
</comment>
<dbReference type="PANTHER" id="PTHR11164">
    <property type="entry name" value="GLUTAMATE CYSTEINE LIGASE"/>
    <property type="match status" value="1"/>
</dbReference>
<dbReference type="GO" id="GO:0017109">
    <property type="term" value="C:glutamate-cysteine ligase complex"/>
    <property type="evidence" value="ECO:0007669"/>
    <property type="project" value="TreeGrafter"/>
</dbReference>
<comment type="similarity">
    <text evidence="2 10">Belongs to the glutamate--cysteine ligase type 3 family.</text>
</comment>
<dbReference type="EMBL" id="MCFH01000053">
    <property type="protein sequence ID" value="ORX43424.1"/>
    <property type="molecule type" value="Genomic_DNA"/>
</dbReference>
<keyword evidence="6 10" id="KW-0547">Nucleotide-binding</keyword>
<name>A0A1Y1UYC6_9FUNG</name>
<dbReference type="AlphaFoldDB" id="A0A1Y1UYC6"/>
<proteinExistence type="inferred from homology"/>
<evidence type="ECO:0000313" key="13">
    <source>
        <dbReference type="Proteomes" id="UP000193719"/>
    </source>
</evidence>
<evidence type="ECO:0000256" key="7">
    <source>
        <dbReference type="ARBA" id="ARBA00022840"/>
    </source>
</evidence>
<feature type="compositionally biased region" description="Low complexity" evidence="11">
    <location>
        <begin position="285"/>
        <end position="298"/>
    </location>
</feature>
<dbReference type="InterPro" id="IPR014746">
    <property type="entry name" value="Gln_synth/guanido_kin_cat_dom"/>
</dbReference>
<dbReference type="OrthoDB" id="7939818at2759"/>
<evidence type="ECO:0000256" key="1">
    <source>
        <dbReference type="ARBA" id="ARBA00005006"/>
    </source>
</evidence>
<dbReference type="InterPro" id="IPR004308">
    <property type="entry name" value="GCS"/>
</dbReference>
<evidence type="ECO:0000256" key="8">
    <source>
        <dbReference type="ARBA" id="ARBA00030585"/>
    </source>
</evidence>
<dbReference type="GO" id="GO:0004357">
    <property type="term" value="F:glutamate-cysteine ligase activity"/>
    <property type="evidence" value="ECO:0007669"/>
    <property type="project" value="UniProtKB-UniRule"/>
</dbReference>
<dbReference type="Gene3D" id="3.30.590.50">
    <property type="match status" value="2"/>
</dbReference>
<dbReference type="GO" id="GO:0006750">
    <property type="term" value="P:glutathione biosynthetic process"/>
    <property type="evidence" value="ECO:0007669"/>
    <property type="project" value="UniProtKB-UniRule"/>
</dbReference>
<dbReference type="Proteomes" id="UP000193719">
    <property type="component" value="Unassembled WGS sequence"/>
</dbReference>
<accession>A0A1Y1UYC6</accession>
<reference evidence="12 13" key="1">
    <citation type="submission" date="2016-08" db="EMBL/GenBank/DDBJ databases">
        <title>Genomes of anaerobic fungi encode conserved fungal cellulosomes for biomass hydrolysis.</title>
        <authorList>
            <consortium name="DOE Joint Genome Institute"/>
            <person name="Haitjema C.H."/>
            <person name="Gilmore S.P."/>
            <person name="Henske J.K."/>
            <person name="Solomon K.V."/>
            <person name="De Groot R."/>
            <person name="Kuo A."/>
            <person name="Mondo S.J."/>
            <person name="Salamov A.A."/>
            <person name="Labutti K."/>
            <person name="Zhao Z."/>
            <person name="Chiniquy J."/>
            <person name="Barry K."/>
            <person name="Brewer H.M."/>
            <person name="Purvine S.O."/>
            <person name="Wright A.T."/>
            <person name="Boxma B."/>
            <person name="Van Alen T."/>
            <person name="Hackstein J.H."/>
            <person name="Baker S.E."/>
            <person name="Grigoriev I.V."/>
            <person name="O'Malley M.A."/>
        </authorList>
    </citation>
    <scope>NUCLEOTIDE SEQUENCE [LARGE SCALE GENOMIC DNA]</scope>
    <source>
        <strain evidence="13">finn</strain>
    </source>
</reference>
<dbReference type="Pfam" id="PF03074">
    <property type="entry name" value="GCS"/>
    <property type="match status" value="1"/>
</dbReference>
<dbReference type="STRING" id="1754191.A0A1Y1UYC6"/>
<dbReference type="SUPFAM" id="SSF55931">
    <property type="entry name" value="Glutamine synthetase/guanido kinase"/>
    <property type="match status" value="1"/>
</dbReference>
<feature type="region of interest" description="Disordered" evidence="11">
    <location>
        <begin position="272"/>
        <end position="298"/>
    </location>
</feature>
<sequence length="817" mass="93984">MGLLSLGTPMTWDDAKKKSDFIHGHGITQFLNVWEKVSGTKKDSEDLLWGDEIEYSIVNMDKNNKVARLSLNAAEILSNLQEDELLQQNYQASWKPEYAKYMIEGTPGLPYGSKLKDLLKVEDNMKLRRKLIREKLGKNEVVVSITAFPTLGAPDFLYPNYYHPNPDPKLISLSPDLFKNIDFRKYEDQLSLEEILDNSKPSCSQSLFIPDQAITDHARFPTLTANIRQRRGSKVAVNLPIYKDHLTPKPFKESIPESISLFVDRFAKHQNKSQPIDKNDNTLYSPSISSGSDGSDSESIYCHSLNEPINQETLKSEYHNNQYTLPEVIVPAKEDHVYLDCMCFGMGCSCLQVTFQASEIQEARFIYDSLAPITPILLALSAGAPAYKGYLVDTDCRWNVISGSVDDRNPIERGLREALPGEIKENGQPFEKINKSRYDSIDSYLSIGPDYAKTGHDNSKKNTFKEKYNDIDLVYDKDIYNNLINHDVDDLLAKHIAHLFIRDPLVIFNELLYQDDENSTDHFENIQSTNWQTLRFKPPPPNSDIGWRIEFRSMEIQLTDFANAAFSIFLLLLTRTIKALNLNFYIPISKIDENMQVAQVRDAARTKKFWFRRNILPLQENEIEDDTYELMTIDQIINGFEDEKGTFPGLLCLVCEYLSKSEVEKDVFNKLNFYINFISKRASGELVTDAVWIRDFITHHKDYKHDSKVHSSIVYDLLTVLEGVNQRRLKDLLKIIDTVGVNGIFSEEEKVKYENEIKTKLEHPSQEQKETNLKKKRIFESLNNCYSKKIKCFKEKETISSSSQDIPIENANSEYVR</sequence>
<gene>
    <name evidence="12" type="ORF">BCR36DRAFT_336106</name>
</gene>
<keyword evidence="5 10" id="KW-0317">Glutathione biosynthesis</keyword>
<comment type="pathway">
    <text evidence="1 10">Sulfur metabolism; glutathione biosynthesis; glutathione from L-cysteine and L-glutamate: step 1/2.</text>
</comment>
<comment type="catalytic activity">
    <reaction evidence="10">
        <text>L-cysteine + L-glutamate + ATP = gamma-L-glutamyl-L-cysteine + ADP + phosphate + H(+)</text>
        <dbReference type="Rhea" id="RHEA:13285"/>
        <dbReference type="ChEBI" id="CHEBI:15378"/>
        <dbReference type="ChEBI" id="CHEBI:29985"/>
        <dbReference type="ChEBI" id="CHEBI:30616"/>
        <dbReference type="ChEBI" id="CHEBI:35235"/>
        <dbReference type="ChEBI" id="CHEBI:43474"/>
        <dbReference type="ChEBI" id="CHEBI:58173"/>
        <dbReference type="ChEBI" id="CHEBI:456216"/>
        <dbReference type="EC" id="6.3.2.2"/>
    </reaction>
</comment>
<organism evidence="12 13">
    <name type="scientific">Piromyces finnis</name>
    <dbReference type="NCBI Taxonomy" id="1754191"/>
    <lineage>
        <taxon>Eukaryota</taxon>
        <taxon>Fungi</taxon>
        <taxon>Fungi incertae sedis</taxon>
        <taxon>Chytridiomycota</taxon>
        <taxon>Chytridiomycota incertae sedis</taxon>
        <taxon>Neocallimastigomycetes</taxon>
        <taxon>Neocallimastigales</taxon>
        <taxon>Neocallimastigaceae</taxon>
        <taxon>Piromyces</taxon>
    </lineage>
</organism>
<evidence type="ECO:0000256" key="5">
    <source>
        <dbReference type="ARBA" id="ARBA00022684"/>
    </source>
</evidence>
<protein>
    <recommendedName>
        <fullName evidence="3 10">Glutamate--cysteine ligase</fullName>
        <ecNumber evidence="3 10">6.3.2.2</ecNumber>
    </recommendedName>
    <alternativeName>
        <fullName evidence="9 10">Gamma-ECS</fullName>
    </alternativeName>
    <alternativeName>
        <fullName evidence="8 10">Gamma-glutamylcysteine synthetase</fullName>
    </alternativeName>
</protein>
<dbReference type="EC" id="6.3.2.2" evidence="3 10"/>
<evidence type="ECO:0000256" key="10">
    <source>
        <dbReference type="RuleBase" id="RU367135"/>
    </source>
</evidence>
<keyword evidence="7 10" id="KW-0067">ATP-binding</keyword>
<dbReference type="GO" id="GO:0005524">
    <property type="term" value="F:ATP binding"/>
    <property type="evidence" value="ECO:0007669"/>
    <property type="project" value="UniProtKB-UniRule"/>
</dbReference>
<keyword evidence="4 10" id="KW-0436">Ligase</keyword>
<dbReference type="Gene3D" id="1.10.8.960">
    <property type="match status" value="1"/>
</dbReference>
<evidence type="ECO:0000256" key="2">
    <source>
        <dbReference type="ARBA" id="ARBA00008100"/>
    </source>
</evidence>
<evidence type="ECO:0000313" key="12">
    <source>
        <dbReference type="EMBL" id="ORX43424.1"/>
    </source>
</evidence>
<evidence type="ECO:0000256" key="4">
    <source>
        <dbReference type="ARBA" id="ARBA00022598"/>
    </source>
</evidence>
<keyword evidence="13" id="KW-1185">Reference proteome</keyword>
<evidence type="ECO:0000256" key="6">
    <source>
        <dbReference type="ARBA" id="ARBA00022741"/>
    </source>
</evidence>
<dbReference type="PANTHER" id="PTHR11164:SF0">
    <property type="entry name" value="GLUTAMATE--CYSTEINE LIGASE CATALYTIC SUBUNIT"/>
    <property type="match status" value="1"/>
</dbReference>
<dbReference type="UniPathway" id="UPA00142">
    <property type="reaction ID" value="UER00209"/>
</dbReference>
<evidence type="ECO:0000256" key="11">
    <source>
        <dbReference type="SAM" id="MobiDB-lite"/>
    </source>
</evidence>